<evidence type="ECO:0000313" key="1">
    <source>
        <dbReference type="EMBL" id="NYJ15988.1"/>
    </source>
</evidence>
<dbReference type="EMBL" id="JACCFQ010000001">
    <property type="protein sequence ID" value="NYJ15988.1"/>
    <property type="molecule type" value="Genomic_DNA"/>
</dbReference>
<sequence>MSLPQDSLIPIGLSDGKARGHLRVDLVPLSTFPGAQAQKLADWMLTDTAKALQTLAVLVADQNQLLTEEETEAISSAVGTVFNDRNVFIAAEHRLTDHQHYLLSLQ</sequence>
<organism evidence="1 2">
    <name type="scientific">Nesterenkonia sandarakina</name>
    <dbReference type="NCBI Taxonomy" id="272918"/>
    <lineage>
        <taxon>Bacteria</taxon>
        <taxon>Bacillati</taxon>
        <taxon>Actinomycetota</taxon>
        <taxon>Actinomycetes</taxon>
        <taxon>Micrococcales</taxon>
        <taxon>Micrococcaceae</taxon>
        <taxon>Nesterenkonia</taxon>
    </lineage>
</organism>
<keyword evidence="2" id="KW-1185">Reference proteome</keyword>
<accession>A0A7Z0E6Y1</accession>
<dbReference type="AlphaFoldDB" id="A0A7Z0E6Y1"/>
<dbReference type="Proteomes" id="UP000560069">
    <property type="component" value="Unassembled WGS sequence"/>
</dbReference>
<gene>
    <name evidence="1" type="ORF">HNR11_000522</name>
</gene>
<name>A0A7Z0E6Y1_9MICC</name>
<comment type="caution">
    <text evidence="1">The sequence shown here is derived from an EMBL/GenBank/DDBJ whole genome shotgun (WGS) entry which is preliminary data.</text>
</comment>
<evidence type="ECO:0000313" key="2">
    <source>
        <dbReference type="Proteomes" id="UP000560069"/>
    </source>
</evidence>
<dbReference type="RefSeq" id="WP_218849637.1">
    <property type="nucleotide sequence ID" value="NZ_BAAALK010000008.1"/>
</dbReference>
<proteinExistence type="predicted"/>
<reference evidence="1 2" key="1">
    <citation type="submission" date="2020-07" db="EMBL/GenBank/DDBJ databases">
        <title>Sequencing the genomes of 1000 actinobacteria strains.</title>
        <authorList>
            <person name="Klenk H.-P."/>
        </authorList>
    </citation>
    <scope>NUCLEOTIDE SEQUENCE [LARGE SCALE GENOMIC DNA]</scope>
    <source>
        <strain evidence="1 2">DSM 15664</strain>
    </source>
</reference>
<protein>
    <submittedName>
        <fullName evidence="1">Uncharacterized protein</fullName>
    </submittedName>
</protein>